<evidence type="ECO:0000256" key="5">
    <source>
        <dbReference type="RuleBase" id="RU362076"/>
    </source>
</evidence>
<keyword evidence="9" id="KW-1185">Reference proteome</keyword>
<comment type="similarity">
    <text evidence="1 5">Belongs to the FlgD family.</text>
</comment>
<accession>A0A7R6PIN3</accession>
<dbReference type="Gene3D" id="2.30.30.910">
    <property type="match status" value="1"/>
</dbReference>
<evidence type="ECO:0000256" key="2">
    <source>
        <dbReference type="ARBA" id="ARBA00016013"/>
    </source>
</evidence>
<dbReference type="RefSeq" id="WP_019623003.1">
    <property type="nucleotide sequence ID" value="NZ_AP014545.1"/>
</dbReference>
<evidence type="ECO:0000256" key="4">
    <source>
        <dbReference type="ARBA" id="ARBA00024746"/>
    </source>
</evidence>
<reference evidence="8 9" key="1">
    <citation type="journal article" date="2008" name="Int. J. Syst. Evol. Microbiol.">
        <title>Amphritea japonica sp. nov. and Amphritea balenae sp. nov., isolated from the sediment adjacent to sperm whale carcasses off Kagoshima, Japan.</title>
        <authorList>
            <person name="Miyazaki M."/>
            <person name="Nogi Y."/>
            <person name="Fujiwara Y."/>
            <person name="Kawato M."/>
            <person name="Nagahama T."/>
            <person name="Kubokawa K."/>
            <person name="Horikoshi K."/>
        </authorList>
    </citation>
    <scope>NUCLEOTIDE SEQUENCE [LARGE SCALE GENOMIC DNA]</scope>
    <source>
        <strain evidence="8 9">ATCC BAA-1530</strain>
    </source>
</reference>
<dbReference type="AlphaFoldDB" id="A0A7R6PIN3"/>
<keyword evidence="8" id="KW-0969">Cilium</keyword>
<organism evidence="8 9">
    <name type="scientific">Amphritea japonica ATCC BAA-1530</name>
    <dbReference type="NCBI Taxonomy" id="1278309"/>
    <lineage>
        <taxon>Bacteria</taxon>
        <taxon>Pseudomonadati</taxon>
        <taxon>Pseudomonadota</taxon>
        <taxon>Gammaproteobacteria</taxon>
        <taxon>Oceanospirillales</taxon>
        <taxon>Oceanospirillaceae</taxon>
        <taxon>Amphritea</taxon>
    </lineage>
</organism>
<dbReference type="InterPro" id="IPR025963">
    <property type="entry name" value="FLgD_Tudor"/>
</dbReference>
<evidence type="ECO:0000313" key="8">
    <source>
        <dbReference type="EMBL" id="BBB25145.1"/>
    </source>
</evidence>
<keyword evidence="8" id="KW-0282">Flagellum</keyword>
<dbReference type="Proteomes" id="UP000595663">
    <property type="component" value="Chromosome"/>
</dbReference>
<dbReference type="InterPro" id="IPR025965">
    <property type="entry name" value="FlgD/Vpr_Ig-like"/>
</dbReference>
<evidence type="ECO:0000256" key="3">
    <source>
        <dbReference type="ARBA" id="ARBA00022795"/>
    </source>
</evidence>
<keyword evidence="3 5" id="KW-1005">Bacterial flagellum biogenesis</keyword>
<dbReference type="EMBL" id="AP014545">
    <property type="protein sequence ID" value="BBB25145.1"/>
    <property type="molecule type" value="Genomic_DNA"/>
</dbReference>
<gene>
    <name evidence="8" type="primary">flgD</name>
    <name evidence="8" type="ORF">AMJAP_0546</name>
</gene>
<evidence type="ECO:0000259" key="7">
    <source>
        <dbReference type="Pfam" id="PF13861"/>
    </source>
</evidence>
<dbReference type="Pfam" id="PF03963">
    <property type="entry name" value="FlgD"/>
    <property type="match status" value="1"/>
</dbReference>
<dbReference type="Pfam" id="PF13861">
    <property type="entry name" value="FLgD_tudor"/>
    <property type="match status" value="1"/>
</dbReference>
<evidence type="ECO:0000313" key="9">
    <source>
        <dbReference type="Proteomes" id="UP000595663"/>
    </source>
</evidence>
<proteinExistence type="inferred from homology"/>
<protein>
    <recommendedName>
        <fullName evidence="2 5">Basal-body rod modification protein FlgD</fullName>
    </recommendedName>
</protein>
<evidence type="ECO:0000259" key="6">
    <source>
        <dbReference type="Pfam" id="PF13860"/>
    </source>
</evidence>
<dbReference type="InterPro" id="IPR005648">
    <property type="entry name" value="FlgD"/>
</dbReference>
<evidence type="ECO:0000256" key="1">
    <source>
        <dbReference type="ARBA" id="ARBA00010577"/>
    </source>
</evidence>
<comment type="function">
    <text evidence="4 5">Required for flagellar hook formation. May act as a scaffolding protein.</text>
</comment>
<dbReference type="Pfam" id="PF13860">
    <property type="entry name" value="FlgD_ig"/>
    <property type="match status" value="1"/>
</dbReference>
<sequence length="226" mass="23873">MSVDNVNNTQSVFDQINAKNNAGSTSSSADSSSGADSEMFMKLMIAQLQNQDPTSPADTTDFMQQISSMSTVESINKLNSTVEDMSSSLLSSQAALQASSLVGQTVYAKTDQAVVGESKEISGVIELPVSSPDVRVTIYDANGDKVEQFSMGAQNVGDHNFKWNAGDRPEGSYRVVAEAQVDGEYQLAASYIGYNVNSVTLGQNGIGMKVNTEAGAVSLSDIKQIG</sequence>
<dbReference type="OrthoDB" id="9785233at2"/>
<dbReference type="Gene3D" id="2.60.40.4070">
    <property type="match status" value="1"/>
</dbReference>
<feature type="domain" description="FlgD/Vpr Ig-like" evidence="6">
    <location>
        <begin position="117"/>
        <end position="180"/>
    </location>
</feature>
<dbReference type="GO" id="GO:0044781">
    <property type="term" value="P:bacterial-type flagellum organization"/>
    <property type="evidence" value="ECO:0007669"/>
    <property type="project" value="UniProtKB-UniRule"/>
</dbReference>
<keyword evidence="8" id="KW-0966">Cell projection</keyword>
<feature type="domain" description="FlgD Tudor-like" evidence="7">
    <location>
        <begin position="94"/>
        <end position="223"/>
    </location>
</feature>
<dbReference type="KEGG" id="ajp:AMJAP_0546"/>
<name>A0A7R6PIN3_9GAMM</name>